<dbReference type="STRING" id="234267.Acid_1069"/>
<dbReference type="PANTHER" id="PTHR43531">
    <property type="entry name" value="PROTEIN ICFG"/>
    <property type="match status" value="1"/>
</dbReference>
<keyword evidence="1" id="KW-0145">Chemotaxis</keyword>
<dbReference type="Pfam" id="PF12729">
    <property type="entry name" value="4HB_MCP_1"/>
    <property type="match status" value="1"/>
</dbReference>
<dbReference type="Gene3D" id="1.10.287.950">
    <property type="entry name" value="Methyl-accepting chemotaxis protein"/>
    <property type="match status" value="1"/>
</dbReference>
<evidence type="ECO:0000256" key="1">
    <source>
        <dbReference type="ARBA" id="ARBA00022500"/>
    </source>
</evidence>
<protein>
    <submittedName>
        <fullName evidence="6">Methyl-accepting chemotaxis sensory transducer</fullName>
    </submittedName>
</protein>
<dbReference type="GO" id="GO:0007165">
    <property type="term" value="P:signal transduction"/>
    <property type="evidence" value="ECO:0007669"/>
    <property type="project" value="UniProtKB-KW"/>
</dbReference>
<dbReference type="InterPro" id="IPR024478">
    <property type="entry name" value="HlyB_4HB_MCP"/>
</dbReference>
<dbReference type="GO" id="GO:0016020">
    <property type="term" value="C:membrane"/>
    <property type="evidence" value="ECO:0007669"/>
    <property type="project" value="InterPro"/>
</dbReference>
<dbReference type="eggNOG" id="COG0840">
    <property type="taxonomic scope" value="Bacteria"/>
</dbReference>
<evidence type="ECO:0000259" key="5">
    <source>
        <dbReference type="PROSITE" id="PS50111"/>
    </source>
</evidence>
<organism evidence="6">
    <name type="scientific">Solibacter usitatus (strain Ellin6076)</name>
    <dbReference type="NCBI Taxonomy" id="234267"/>
    <lineage>
        <taxon>Bacteria</taxon>
        <taxon>Pseudomonadati</taxon>
        <taxon>Acidobacteriota</taxon>
        <taxon>Terriglobia</taxon>
        <taxon>Bryobacterales</taxon>
        <taxon>Solibacteraceae</taxon>
        <taxon>Candidatus Solibacter</taxon>
    </lineage>
</organism>
<keyword evidence="4" id="KW-0472">Membrane</keyword>
<reference evidence="6" key="1">
    <citation type="submission" date="2006-10" db="EMBL/GenBank/DDBJ databases">
        <title>Complete sequence of Solibacter usitatus Ellin6076.</title>
        <authorList>
            <consortium name="US DOE Joint Genome Institute"/>
            <person name="Copeland A."/>
            <person name="Lucas S."/>
            <person name="Lapidus A."/>
            <person name="Barry K."/>
            <person name="Detter J.C."/>
            <person name="Glavina del Rio T."/>
            <person name="Hammon N."/>
            <person name="Israni S."/>
            <person name="Dalin E."/>
            <person name="Tice H."/>
            <person name="Pitluck S."/>
            <person name="Thompson L.S."/>
            <person name="Brettin T."/>
            <person name="Bruce D."/>
            <person name="Han C."/>
            <person name="Tapia R."/>
            <person name="Gilna P."/>
            <person name="Schmutz J."/>
            <person name="Larimer F."/>
            <person name="Land M."/>
            <person name="Hauser L."/>
            <person name="Kyrpides N."/>
            <person name="Mikhailova N."/>
            <person name="Janssen P.H."/>
            <person name="Kuske C.R."/>
            <person name="Richardson P."/>
        </authorList>
    </citation>
    <scope>NUCLEOTIDE SEQUENCE</scope>
    <source>
        <strain evidence="6">Ellin6076</strain>
    </source>
</reference>
<evidence type="ECO:0000256" key="2">
    <source>
        <dbReference type="ARBA" id="ARBA00029447"/>
    </source>
</evidence>
<feature type="transmembrane region" description="Helical" evidence="4">
    <location>
        <begin position="192"/>
        <end position="212"/>
    </location>
</feature>
<name>Q02A59_SOLUE</name>
<dbReference type="PANTHER" id="PTHR43531:SF11">
    <property type="entry name" value="METHYL-ACCEPTING CHEMOTAXIS PROTEIN 3"/>
    <property type="match status" value="1"/>
</dbReference>
<evidence type="ECO:0000313" key="6">
    <source>
        <dbReference type="EMBL" id="ABJ82067.1"/>
    </source>
</evidence>
<comment type="similarity">
    <text evidence="2">Belongs to the methyl-accepting chemotaxis (MCP) protein family.</text>
</comment>
<dbReference type="InterPro" id="IPR051310">
    <property type="entry name" value="MCP_chemotaxis"/>
</dbReference>
<dbReference type="InParanoid" id="Q02A59"/>
<dbReference type="PROSITE" id="PS50111">
    <property type="entry name" value="CHEMOTAXIS_TRANSDUC_2"/>
    <property type="match status" value="1"/>
</dbReference>
<keyword evidence="3" id="KW-0807">Transducer</keyword>
<dbReference type="eggNOG" id="COG5278">
    <property type="taxonomic scope" value="Bacteria"/>
</dbReference>
<sequence length="533" mass="56005" precursor="true">MNSQMTIGKKLMLSFAGLIVLLVTLSFTFLSVVGTLKGTFDEAVDKTARKLSLAGDLDAAESDMLAWQRGMLLYALSKDTAKSEAARGRFRKSLESANQALTEITPLLVNEEGRKLTASTKAGLNAWANHFAESDRLCAAGDPSAGFQYAATNTVSIFEELTGQVTRLKEIQNARLQENRAEASAENISSRWIAFVMLALSLGLGAIVFLVVRQISGVLQKTAAEMAEGAGQVASAASQVAVSSQSLAQGSSEQAASIEETSAATEEIHSMARRNTENSNSAAALVAQSQRQFEDTRTSLNAMVTAMTDITTSSGKISKIIKVIDEIAFQTNILALNAAVEAARAGEAGLGFAVVADEVRNLAQRCAQAAKDTADLIEDSVAKSNAGKAKVDQVADAIRMVTEEAGKIKVLVDEISVGSQEQARGIEQIGSAITQMDQVTQRAAASAEEGASAAEELTAQSESLKAVVGELTRMVGGGEPVRAMARSQSPAGRHSGPGLAKMAAAVARHDPTTSRDMVALGVEKDPFPMDGDF</sequence>
<dbReference type="Pfam" id="PF00015">
    <property type="entry name" value="MCPsignal"/>
    <property type="match status" value="1"/>
</dbReference>
<proteinExistence type="inferred from homology"/>
<evidence type="ECO:0000256" key="3">
    <source>
        <dbReference type="PROSITE-ProRule" id="PRU00284"/>
    </source>
</evidence>
<keyword evidence="4" id="KW-0812">Transmembrane</keyword>
<dbReference type="AlphaFoldDB" id="Q02A59"/>
<keyword evidence="4" id="KW-1133">Transmembrane helix</keyword>
<gene>
    <name evidence="6" type="ordered locus">Acid_1069</name>
</gene>
<evidence type="ECO:0000256" key="4">
    <source>
        <dbReference type="SAM" id="Phobius"/>
    </source>
</evidence>
<dbReference type="SMART" id="SM00283">
    <property type="entry name" value="MA"/>
    <property type="match status" value="1"/>
</dbReference>
<dbReference type="SUPFAM" id="SSF58104">
    <property type="entry name" value="Methyl-accepting chemotaxis protein (MCP) signaling domain"/>
    <property type="match status" value="1"/>
</dbReference>
<dbReference type="HOGENOM" id="CLU_000445_107_16_0"/>
<accession>Q02A59</accession>
<dbReference type="KEGG" id="sus:Acid_1069"/>
<dbReference type="EMBL" id="CP000473">
    <property type="protein sequence ID" value="ABJ82067.1"/>
    <property type="molecule type" value="Genomic_DNA"/>
</dbReference>
<dbReference type="CDD" id="cd11386">
    <property type="entry name" value="MCP_signal"/>
    <property type="match status" value="1"/>
</dbReference>
<dbReference type="InterPro" id="IPR004089">
    <property type="entry name" value="MCPsignal_dom"/>
</dbReference>
<dbReference type="GO" id="GO:0006935">
    <property type="term" value="P:chemotaxis"/>
    <property type="evidence" value="ECO:0007669"/>
    <property type="project" value="UniProtKB-KW"/>
</dbReference>
<feature type="domain" description="Methyl-accepting transducer" evidence="5">
    <location>
        <begin position="229"/>
        <end position="458"/>
    </location>
</feature>